<proteinExistence type="predicted"/>
<evidence type="ECO:0000313" key="2">
    <source>
        <dbReference type="Proteomes" id="UP001341840"/>
    </source>
</evidence>
<keyword evidence="2" id="KW-1185">Reference proteome</keyword>
<dbReference type="EMBL" id="JASCZI010092207">
    <property type="protein sequence ID" value="MED6152043.1"/>
    <property type="molecule type" value="Genomic_DNA"/>
</dbReference>
<name>A0ABU6TVY7_9FABA</name>
<feature type="non-terminal residue" evidence="1">
    <location>
        <position position="108"/>
    </location>
</feature>
<accession>A0ABU6TVY7</accession>
<reference evidence="1 2" key="1">
    <citation type="journal article" date="2023" name="Plants (Basel)">
        <title>Bridging the Gap: Combining Genomics and Transcriptomics Approaches to Understand Stylosanthes scabra, an Orphan Legume from the Brazilian Caatinga.</title>
        <authorList>
            <person name="Ferreira-Neto J.R.C."/>
            <person name="da Silva M.D."/>
            <person name="Binneck E."/>
            <person name="de Melo N.F."/>
            <person name="da Silva R.H."/>
            <person name="de Melo A.L.T.M."/>
            <person name="Pandolfi V."/>
            <person name="Bustamante F.O."/>
            <person name="Brasileiro-Vidal A.C."/>
            <person name="Benko-Iseppon A.M."/>
        </authorList>
    </citation>
    <scope>NUCLEOTIDE SEQUENCE [LARGE SCALE GENOMIC DNA]</scope>
    <source>
        <tissue evidence="1">Leaves</tissue>
    </source>
</reference>
<evidence type="ECO:0000313" key="1">
    <source>
        <dbReference type="EMBL" id="MED6152043.1"/>
    </source>
</evidence>
<gene>
    <name evidence="1" type="ORF">PIB30_088161</name>
</gene>
<dbReference type="Proteomes" id="UP001341840">
    <property type="component" value="Unassembled WGS sequence"/>
</dbReference>
<comment type="caution">
    <text evidence="1">The sequence shown here is derived from an EMBL/GenBank/DDBJ whole genome shotgun (WGS) entry which is preliminary data.</text>
</comment>
<organism evidence="1 2">
    <name type="scientific">Stylosanthes scabra</name>
    <dbReference type="NCBI Taxonomy" id="79078"/>
    <lineage>
        <taxon>Eukaryota</taxon>
        <taxon>Viridiplantae</taxon>
        <taxon>Streptophyta</taxon>
        <taxon>Embryophyta</taxon>
        <taxon>Tracheophyta</taxon>
        <taxon>Spermatophyta</taxon>
        <taxon>Magnoliopsida</taxon>
        <taxon>eudicotyledons</taxon>
        <taxon>Gunneridae</taxon>
        <taxon>Pentapetalae</taxon>
        <taxon>rosids</taxon>
        <taxon>fabids</taxon>
        <taxon>Fabales</taxon>
        <taxon>Fabaceae</taxon>
        <taxon>Papilionoideae</taxon>
        <taxon>50 kb inversion clade</taxon>
        <taxon>dalbergioids sensu lato</taxon>
        <taxon>Dalbergieae</taxon>
        <taxon>Pterocarpus clade</taxon>
        <taxon>Stylosanthes</taxon>
    </lineage>
</organism>
<protein>
    <submittedName>
        <fullName evidence="1">Uncharacterized protein</fullName>
    </submittedName>
</protein>
<sequence length="108" mass="11599">MLTPITTVSALPSHPPPPSVSCDGLTGFLKGRAYLLSNIRSSFGENGAKGNSPDLYHNADRLTHFLARTVECEVLALARFVNGHFKVLVVSDDFASDDDGLDIPNTDI</sequence>